<feature type="transmembrane region" description="Helical" evidence="7">
    <location>
        <begin position="63"/>
        <end position="83"/>
    </location>
</feature>
<proteinExistence type="predicted"/>
<keyword evidence="6 7" id="KW-0472">Membrane</keyword>
<dbReference type="RefSeq" id="WP_187777230.1">
    <property type="nucleotide sequence ID" value="NZ_JACTUZ010000007.1"/>
</dbReference>
<feature type="transmembrane region" description="Helical" evidence="7">
    <location>
        <begin position="411"/>
        <end position="428"/>
    </location>
</feature>
<dbReference type="EMBL" id="JACTUZ010000007">
    <property type="protein sequence ID" value="MBC9176069.1"/>
    <property type="molecule type" value="Genomic_DNA"/>
</dbReference>
<comment type="caution">
    <text evidence="8">The sequence shown here is derived from an EMBL/GenBank/DDBJ whole genome shotgun (WGS) entry which is preliminary data.</text>
</comment>
<protein>
    <submittedName>
        <fullName evidence="8">FUSC family protein</fullName>
    </submittedName>
</protein>
<feature type="transmembrane region" description="Helical" evidence="7">
    <location>
        <begin position="142"/>
        <end position="163"/>
    </location>
</feature>
<feature type="transmembrane region" description="Helical" evidence="7">
    <location>
        <begin position="386"/>
        <end position="405"/>
    </location>
</feature>
<accession>A0ABR7R300</accession>
<keyword evidence="2" id="KW-0813">Transport</keyword>
<evidence type="ECO:0000256" key="5">
    <source>
        <dbReference type="ARBA" id="ARBA00022989"/>
    </source>
</evidence>
<evidence type="ECO:0000313" key="8">
    <source>
        <dbReference type="EMBL" id="MBC9176069.1"/>
    </source>
</evidence>
<keyword evidence="4 7" id="KW-0812">Transmembrane</keyword>
<dbReference type="Pfam" id="PF04632">
    <property type="entry name" value="FUSC"/>
    <property type="match status" value="1"/>
</dbReference>
<gene>
    <name evidence="8" type="ORF">IBL25_03800</name>
</gene>
<sequence length="647" mass="69031">MTSAFLARLGFDPARMGFALRTALAACLGLLLAWLMGLEHPQWTAMSVWAASQPTRGLLIEKGFFRALGTVAGVIVGVLLILVSDGNPALMVLGLAIWIGLCAALGNVLHGFVSYGVILAGYSASMVALLDAADPGHLLPLGIDRLLTVLVGVLVATLAGLLLTPREAEDALVGETRRLLARLLRAMAARLSGEADGLDQRATLSDMARIDDALDRHGAGSLRTRRSARLLRGVLSAQVPALLWLRSTQVVTPHANLAAALTRAAEVLESAAPVNVVLSALREAEELSASQPRLHEIVAGLHAALRARLRPGETHLERPGRLHPVVVHRDWVGARQAGLRAAGTLLLLGTGWLLSGWSGGPYVMLGTSVMITIFSTAENPTLTMRAIFLGQFFGAAAALACRWLAWPLAGGELQLILLTMPFIVLGALPSSHRRTIAGAYDYNMIMLLLLQPSFPLAGSFASSLATAAAVVAAPLIAMAAFRFAFPADARRRMQVLMGMMVHELQDMAGDRQAAAHDRIWRARLYHRLLRLVRWAEKTGEQPLSAVNGSMAVMQIGGAILRMQAMSQQPALPPGTRRSLDAALRRLRRIGHEPRRAQRALAAAAQRLSTASRAEAEALAGSAEALHANLAFFQQAGGQRRPARSIGV</sequence>
<feature type="transmembrane region" description="Helical" evidence="7">
    <location>
        <begin position="464"/>
        <end position="485"/>
    </location>
</feature>
<evidence type="ECO:0000256" key="6">
    <source>
        <dbReference type="ARBA" id="ARBA00023136"/>
    </source>
</evidence>
<feature type="transmembrane region" description="Helical" evidence="7">
    <location>
        <begin position="95"/>
        <end position="122"/>
    </location>
</feature>
<organism evidence="8 9">
    <name type="scientific">Pseudoroseomonas ludipueritiae</name>
    <dbReference type="NCBI Taxonomy" id="198093"/>
    <lineage>
        <taxon>Bacteria</taxon>
        <taxon>Pseudomonadati</taxon>
        <taxon>Pseudomonadota</taxon>
        <taxon>Alphaproteobacteria</taxon>
        <taxon>Acetobacterales</taxon>
        <taxon>Acetobacteraceae</taxon>
        <taxon>Pseudoroseomonas</taxon>
    </lineage>
</organism>
<dbReference type="InterPro" id="IPR006726">
    <property type="entry name" value="PHBA_efflux_AaeB/fusaric-R"/>
</dbReference>
<evidence type="ECO:0000256" key="2">
    <source>
        <dbReference type="ARBA" id="ARBA00022448"/>
    </source>
</evidence>
<evidence type="ECO:0000313" key="9">
    <source>
        <dbReference type="Proteomes" id="UP000603940"/>
    </source>
</evidence>
<comment type="subcellular location">
    <subcellularLocation>
        <location evidence="1">Cell membrane</location>
        <topology evidence="1">Multi-pass membrane protein</topology>
    </subcellularLocation>
</comment>
<name>A0ABR7R300_9PROT</name>
<dbReference type="PANTHER" id="PTHR30509:SF9">
    <property type="entry name" value="MULTIDRUG RESISTANCE PROTEIN MDTO"/>
    <property type="match status" value="1"/>
</dbReference>
<evidence type="ECO:0000256" key="7">
    <source>
        <dbReference type="SAM" id="Phobius"/>
    </source>
</evidence>
<dbReference type="Proteomes" id="UP000603940">
    <property type="component" value="Unassembled WGS sequence"/>
</dbReference>
<evidence type="ECO:0000256" key="4">
    <source>
        <dbReference type="ARBA" id="ARBA00022692"/>
    </source>
</evidence>
<keyword evidence="5 7" id="KW-1133">Transmembrane helix</keyword>
<keyword evidence="3" id="KW-1003">Cell membrane</keyword>
<reference evidence="8 9" key="1">
    <citation type="journal article" date="2009" name="Int. J. Syst. Evol. Microbiol.">
        <title>Transfer of Teichococcus ludipueritiae and Muricoccus roseus to the genus Roseomonas, as Roseomonas ludipueritiae comb. nov. and Roseomonas rosea comb. nov., respectively, and emended description of the genus Roseomonas.</title>
        <authorList>
            <person name="Sanchez-Porro C."/>
            <person name="Gallego V."/>
            <person name="Busse H.J."/>
            <person name="Kampfer P."/>
            <person name="Ventosa A."/>
        </authorList>
    </citation>
    <scope>NUCLEOTIDE SEQUENCE [LARGE SCALE GENOMIC DNA]</scope>
    <source>
        <strain evidence="8 9">DSM 14915</strain>
    </source>
</reference>
<evidence type="ECO:0000256" key="1">
    <source>
        <dbReference type="ARBA" id="ARBA00004651"/>
    </source>
</evidence>
<keyword evidence="9" id="KW-1185">Reference proteome</keyword>
<evidence type="ECO:0000256" key="3">
    <source>
        <dbReference type="ARBA" id="ARBA00022475"/>
    </source>
</evidence>
<dbReference type="PANTHER" id="PTHR30509">
    <property type="entry name" value="P-HYDROXYBENZOIC ACID EFFLUX PUMP SUBUNIT-RELATED"/>
    <property type="match status" value="1"/>
</dbReference>